<dbReference type="InterPro" id="IPR008136">
    <property type="entry name" value="CinA_C"/>
</dbReference>
<dbReference type="SUPFAM" id="SSF142433">
    <property type="entry name" value="CinA-like"/>
    <property type="match status" value="1"/>
</dbReference>
<accession>A0A098GD13</accession>
<dbReference type="KEGG" id="tmc:LMI_1058"/>
<dbReference type="Pfam" id="PF02464">
    <property type="entry name" value="CinA"/>
    <property type="match status" value="1"/>
</dbReference>
<dbReference type="NCBIfam" id="TIGR00199">
    <property type="entry name" value="PncC_domain"/>
    <property type="match status" value="1"/>
</dbReference>
<dbReference type="InterPro" id="IPR036653">
    <property type="entry name" value="CinA-like_C"/>
</dbReference>
<gene>
    <name evidence="2" type="primary">cinA</name>
    <name evidence="2" type="ORF">LMI_1058</name>
</gene>
<dbReference type="EMBL" id="LN614830">
    <property type="protein sequence ID" value="CEG60373.1"/>
    <property type="molecule type" value="Genomic_DNA"/>
</dbReference>
<dbReference type="Proteomes" id="UP000032414">
    <property type="component" value="Chromosome I"/>
</dbReference>
<dbReference type="AlphaFoldDB" id="A0A098GD13"/>
<feature type="domain" description="CinA C-terminal" evidence="1">
    <location>
        <begin position="9"/>
        <end position="159"/>
    </location>
</feature>
<reference evidence="3" key="1">
    <citation type="submission" date="2014-09" db="EMBL/GenBank/DDBJ databases">
        <authorList>
            <person name="Gomez-Valero L."/>
        </authorList>
    </citation>
    <scope>NUCLEOTIDE SEQUENCE [LARGE SCALE GENOMIC DNA]</scope>
    <source>
        <strain evidence="3">ATCC33218</strain>
    </source>
</reference>
<dbReference type="HOGENOM" id="CLU_030805_1_1_6"/>
<evidence type="ECO:0000313" key="3">
    <source>
        <dbReference type="Proteomes" id="UP000032414"/>
    </source>
</evidence>
<protein>
    <submittedName>
        <fullName evidence="2">Competence-damage inducible protein CinA</fullName>
    </submittedName>
</protein>
<name>A0A098GD13_LEGMI</name>
<organism evidence="2 3">
    <name type="scientific">Legionella micdadei</name>
    <name type="common">Tatlockia micdadei</name>
    <dbReference type="NCBI Taxonomy" id="451"/>
    <lineage>
        <taxon>Bacteria</taxon>
        <taxon>Pseudomonadati</taxon>
        <taxon>Pseudomonadota</taxon>
        <taxon>Gammaproteobacteria</taxon>
        <taxon>Legionellales</taxon>
        <taxon>Legionellaceae</taxon>
        <taxon>Legionella</taxon>
    </lineage>
</organism>
<evidence type="ECO:0000313" key="2">
    <source>
        <dbReference type="EMBL" id="CEG60373.1"/>
    </source>
</evidence>
<proteinExistence type="predicted"/>
<dbReference type="Gene3D" id="3.90.950.20">
    <property type="entry name" value="CinA-like"/>
    <property type="match status" value="1"/>
</dbReference>
<evidence type="ECO:0000259" key="1">
    <source>
        <dbReference type="Pfam" id="PF02464"/>
    </source>
</evidence>
<dbReference type="STRING" id="451.B6N58_10215"/>
<sequence>MKIEVNNLTKLVQKLADGLRIKHFKIATAESCTGGLIAGLLTELPGSSVWFERGFVTYSNLAKHEMLGVNPELIGVHGAVSKAVAEAMVVGALTHSVANLALAVTGIAGPDGGTIEKPVGTVWFAWAMPKLPVRSLHCYFPDVSRQKVRHLACKQALEGAVAYLDEFYG</sequence>